<sequence length="165" mass="18121">TTVLPPGQQGSRLSCLIHKLRHCQVKFLKMMHHAQRGRMDEQRCSLQPSKSTPVTPLHNGSAGHIAPKEADDFFKIIASSQGRRLDDQRVALPTLPGISGSSDKKQTENNPKVVHVSLTLTKLAFESGSPKALPKSASFGPESEYQKKQNSQGQVKCPPKYVEVL</sequence>
<accession>A0A667YZZ7</accession>
<keyword evidence="3" id="KW-1185">Reference proteome</keyword>
<reference evidence="2" key="3">
    <citation type="submission" date="2025-09" db="UniProtKB">
        <authorList>
            <consortium name="Ensembl"/>
        </authorList>
    </citation>
    <scope>IDENTIFICATION</scope>
</reference>
<dbReference type="InterPro" id="IPR011990">
    <property type="entry name" value="TPR-like_helical_dom_sf"/>
</dbReference>
<dbReference type="Proteomes" id="UP000472263">
    <property type="component" value="Chromosome 8"/>
</dbReference>
<dbReference type="PROSITE" id="PS50877">
    <property type="entry name" value="GOLOCO"/>
    <property type="match status" value="1"/>
</dbReference>
<dbReference type="InParanoid" id="A0A667YZZ7"/>
<reference evidence="2" key="2">
    <citation type="submission" date="2025-08" db="UniProtKB">
        <authorList>
            <consortium name="Ensembl"/>
        </authorList>
    </citation>
    <scope>IDENTIFICATION</scope>
</reference>
<protein>
    <submittedName>
        <fullName evidence="2">Uncharacterized protein</fullName>
    </submittedName>
</protein>
<dbReference type="GO" id="GO:0005085">
    <property type="term" value="F:guanyl-nucleotide exchange factor activity"/>
    <property type="evidence" value="ECO:0007669"/>
    <property type="project" value="InterPro"/>
</dbReference>
<feature type="region of interest" description="Disordered" evidence="1">
    <location>
        <begin position="127"/>
        <end position="165"/>
    </location>
</feature>
<reference evidence="2" key="1">
    <citation type="submission" date="2019-06" db="EMBL/GenBank/DDBJ databases">
        <authorList>
            <consortium name="Wellcome Sanger Institute Data Sharing"/>
        </authorList>
    </citation>
    <scope>NUCLEOTIDE SEQUENCE [LARGE SCALE GENOMIC DNA]</scope>
</reference>
<dbReference type="GeneTree" id="ENSGT01030000235442"/>
<dbReference type="Gene3D" id="1.25.40.10">
    <property type="entry name" value="Tetratricopeptide repeat domain"/>
    <property type="match status" value="1"/>
</dbReference>
<feature type="region of interest" description="Disordered" evidence="1">
    <location>
        <begin position="87"/>
        <end position="111"/>
    </location>
</feature>
<evidence type="ECO:0000256" key="1">
    <source>
        <dbReference type="SAM" id="MobiDB-lite"/>
    </source>
</evidence>
<proteinExistence type="predicted"/>
<organism evidence="2 3">
    <name type="scientific">Myripristis murdjan</name>
    <name type="common">pinecone soldierfish</name>
    <dbReference type="NCBI Taxonomy" id="586833"/>
    <lineage>
        <taxon>Eukaryota</taxon>
        <taxon>Metazoa</taxon>
        <taxon>Chordata</taxon>
        <taxon>Craniata</taxon>
        <taxon>Vertebrata</taxon>
        <taxon>Euteleostomi</taxon>
        <taxon>Actinopterygii</taxon>
        <taxon>Neopterygii</taxon>
        <taxon>Teleostei</taxon>
        <taxon>Neoteleostei</taxon>
        <taxon>Acanthomorphata</taxon>
        <taxon>Holocentriformes</taxon>
        <taxon>Holocentridae</taxon>
        <taxon>Myripristis</taxon>
    </lineage>
</organism>
<dbReference type="Pfam" id="PF02188">
    <property type="entry name" value="GoLoco"/>
    <property type="match status" value="1"/>
</dbReference>
<evidence type="ECO:0000313" key="3">
    <source>
        <dbReference type="Proteomes" id="UP000472263"/>
    </source>
</evidence>
<dbReference type="PANTHER" id="PTHR47503">
    <property type="entry name" value="PURKINJE CELL PROTEIN 2"/>
    <property type="match status" value="1"/>
</dbReference>
<dbReference type="AlphaFoldDB" id="A0A667YZZ7"/>
<dbReference type="PANTHER" id="PTHR47503:SF1">
    <property type="entry name" value="PURKINJE CELL PROTEIN 2 HOMOLOG"/>
    <property type="match status" value="1"/>
</dbReference>
<name>A0A667YZZ7_9TELE</name>
<dbReference type="Ensembl" id="ENSMMDT00005034173.1">
    <property type="protein sequence ID" value="ENSMMDP00005033432.1"/>
    <property type="gene ID" value="ENSMMDG00005015740.1"/>
</dbReference>
<evidence type="ECO:0000313" key="2">
    <source>
        <dbReference type="Ensembl" id="ENSMMDP00005033432.1"/>
    </source>
</evidence>
<dbReference type="InterPro" id="IPR042168">
    <property type="entry name" value="Pcp2"/>
</dbReference>
<dbReference type="SMART" id="SM00390">
    <property type="entry name" value="GoLoco"/>
    <property type="match status" value="2"/>
</dbReference>
<dbReference type="InterPro" id="IPR003109">
    <property type="entry name" value="GoLoco_motif"/>
</dbReference>